<reference evidence="1 2" key="1">
    <citation type="journal article" date="2019" name="Sci. Rep.">
        <title>Orb-weaving spider Araneus ventricosus genome elucidates the spidroin gene catalogue.</title>
        <authorList>
            <person name="Kono N."/>
            <person name="Nakamura H."/>
            <person name="Ohtoshi R."/>
            <person name="Moran D.A.P."/>
            <person name="Shinohara A."/>
            <person name="Yoshida Y."/>
            <person name="Fujiwara M."/>
            <person name="Mori M."/>
            <person name="Tomita M."/>
            <person name="Arakawa K."/>
        </authorList>
    </citation>
    <scope>NUCLEOTIDE SEQUENCE [LARGE SCALE GENOMIC DNA]</scope>
</reference>
<comment type="caution">
    <text evidence="1">The sequence shown here is derived from an EMBL/GenBank/DDBJ whole genome shotgun (WGS) entry which is preliminary data.</text>
</comment>
<proteinExistence type="predicted"/>
<keyword evidence="2" id="KW-1185">Reference proteome</keyword>
<organism evidence="1 2">
    <name type="scientific">Araneus ventricosus</name>
    <name type="common">Orbweaver spider</name>
    <name type="synonym">Epeira ventricosa</name>
    <dbReference type="NCBI Taxonomy" id="182803"/>
    <lineage>
        <taxon>Eukaryota</taxon>
        <taxon>Metazoa</taxon>
        <taxon>Ecdysozoa</taxon>
        <taxon>Arthropoda</taxon>
        <taxon>Chelicerata</taxon>
        <taxon>Arachnida</taxon>
        <taxon>Araneae</taxon>
        <taxon>Araneomorphae</taxon>
        <taxon>Entelegynae</taxon>
        <taxon>Araneoidea</taxon>
        <taxon>Araneidae</taxon>
        <taxon>Araneus</taxon>
    </lineage>
</organism>
<evidence type="ECO:0000313" key="1">
    <source>
        <dbReference type="EMBL" id="GBM58973.1"/>
    </source>
</evidence>
<name>A0A4Y2GZS6_ARAVE</name>
<sequence length="83" mass="9679">MLRHIDDSSDIDNSSDQRLQFLLKMFFCHRNNDEEEKNGASRIVRFVSGRSKADVEIKRAFELVAEGSDNMEWDVRNQKDASE</sequence>
<dbReference type="Proteomes" id="UP000499080">
    <property type="component" value="Unassembled WGS sequence"/>
</dbReference>
<evidence type="ECO:0000313" key="2">
    <source>
        <dbReference type="Proteomes" id="UP000499080"/>
    </source>
</evidence>
<gene>
    <name evidence="1" type="ORF">AVEN_23522_1</name>
</gene>
<dbReference type="AlphaFoldDB" id="A0A4Y2GZS6"/>
<protein>
    <submittedName>
        <fullName evidence="1">Uncharacterized protein</fullName>
    </submittedName>
</protein>
<dbReference type="EMBL" id="BGPR01101228">
    <property type="protein sequence ID" value="GBM58973.1"/>
    <property type="molecule type" value="Genomic_DNA"/>
</dbReference>
<accession>A0A4Y2GZS6</accession>